<dbReference type="EnsemblPlants" id="Kaladp0026s0032.1.v1.1">
    <property type="protein sequence ID" value="Kaladp0026s0032.1.v1.1"/>
    <property type="gene ID" value="Kaladp0026s0032.v1.1"/>
</dbReference>
<dbReference type="PROSITE" id="PS50297">
    <property type="entry name" value="ANK_REP_REGION"/>
    <property type="match status" value="1"/>
</dbReference>
<feature type="transmembrane region" description="Helical" evidence="2">
    <location>
        <begin position="551"/>
        <end position="572"/>
    </location>
</feature>
<dbReference type="PANTHER" id="PTHR24177">
    <property type="entry name" value="CASKIN"/>
    <property type="match status" value="1"/>
</dbReference>
<dbReference type="OMA" id="CICEQIS"/>
<evidence type="ECO:0000256" key="2">
    <source>
        <dbReference type="SAM" id="Phobius"/>
    </source>
</evidence>
<dbReference type="Pfam" id="PF13962">
    <property type="entry name" value="PGG"/>
    <property type="match status" value="1"/>
</dbReference>
<keyword evidence="2" id="KW-1133">Transmembrane helix</keyword>
<keyword evidence="1" id="KW-0040">ANK repeat</keyword>
<dbReference type="InterPro" id="IPR036770">
    <property type="entry name" value="Ankyrin_rpt-contain_sf"/>
</dbReference>
<feature type="domain" description="PGG" evidence="3">
    <location>
        <begin position="461"/>
        <end position="571"/>
    </location>
</feature>
<dbReference type="PROSITE" id="PS50088">
    <property type="entry name" value="ANK_REPEAT"/>
    <property type="match status" value="1"/>
</dbReference>
<dbReference type="GO" id="GO:0016020">
    <property type="term" value="C:membrane"/>
    <property type="evidence" value="ECO:0007669"/>
    <property type="project" value="TreeGrafter"/>
</dbReference>
<organism evidence="4 5">
    <name type="scientific">Kalanchoe fedtschenkoi</name>
    <name type="common">Lavender scallops</name>
    <name type="synonym">South American air plant</name>
    <dbReference type="NCBI Taxonomy" id="63787"/>
    <lineage>
        <taxon>Eukaryota</taxon>
        <taxon>Viridiplantae</taxon>
        <taxon>Streptophyta</taxon>
        <taxon>Embryophyta</taxon>
        <taxon>Tracheophyta</taxon>
        <taxon>Spermatophyta</taxon>
        <taxon>Magnoliopsida</taxon>
        <taxon>eudicotyledons</taxon>
        <taxon>Gunneridae</taxon>
        <taxon>Pentapetalae</taxon>
        <taxon>Saxifragales</taxon>
        <taxon>Crassulaceae</taxon>
        <taxon>Kalanchoe</taxon>
    </lineage>
</organism>
<dbReference type="Proteomes" id="UP000594263">
    <property type="component" value="Unplaced"/>
</dbReference>
<dbReference type="Gramene" id="Kaladp0026s0032.1.v1.1">
    <property type="protein sequence ID" value="Kaladp0026s0032.1.v1.1"/>
    <property type="gene ID" value="Kaladp0026s0032.v1.1"/>
</dbReference>
<sequence>MAEEVPSSDIFDYIPLYRAALNNDWEAAKAIFDLDEAAAASKITYGGESVLHIAVGTNCSHRFVEQLVNFIASKDVGKLRNVDRSGETALHRAARAGNTEASKALVNKDPEIIKARNFHSYGETALNLAAHSAKKETLLFLVQATSRTVEEDGTSPYAGQAGGDLMAYIIEAGFYDIALYLVNKYPNLAMEKDSVHVTALQRLAAIPKAFPSGQGGSFWKKLLVNFYIPTADSENVEQLMRMVSEPTNPSHDGRYLSPFSIWRVLPYLNLFSIWRALRYIFPLISHIHDLKLVHNQTAKLVETICKIIIVNRDTQMVWDIMGTAVYVAASTGIHEIIEECVKHYPTLIWYRVEHSHLFSEAIKHRQVKVYNLIYQMTRHVEYVTFSTKDTDNALHMVGRMPSPDRLSTVTGAALQMQRELQWFKEVEKLVKPSFKRIPNNEGKTPRMLFTEEHRELVKKGEKWMKGTSSSSTVVATLILTMSFVAVFNIPGGIKDDNSELFVTDPIYLIFAISDAVAVFSSATSVLMFLAILTSRFAEDDFLKELPKRLTFGLVALSFSIASTMVMFSAALAKVLLKELAWAVVLIPIGLFACVPVILYYQLQLPLLVELFWSTYGPSIFHKQNHALLH</sequence>
<feature type="transmembrane region" description="Helical" evidence="2">
    <location>
        <begin position="579"/>
        <end position="602"/>
    </location>
</feature>
<dbReference type="InterPro" id="IPR002110">
    <property type="entry name" value="Ankyrin_rpt"/>
</dbReference>
<accession>A0A7N0T8E4</accession>
<protein>
    <recommendedName>
        <fullName evidence="3">PGG domain-containing protein</fullName>
    </recommendedName>
</protein>
<feature type="transmembrane region" description="Helical" evidence="2">
    <location>
        <begin position="473"/>
        <end position="493"/>
    </location>
</feature>
<evidence type="ECO:0000259" key="3">
    <source>
        <dbReference type="Pfam" id="PF13962"/>
    </source>
</evidence>
<proteinExistence type="predicted"/>
<reference evidence="4" key="1">
    <citation type="submission" date="2021-01" db="UniProtKB">
        <authorList>
            <consortium name="EnsemblPlants"/>
        </authorList>
    </citation>
    <scope>IDENTIFICATION</scope>
</reference>
<feature type="transmembrane region" description="Helical" evidence="2">
    <location>
        <begin position="505"/>
        <end position="531"/>
    </location>
</feature>
<dbReference type="InterPro" id="IPR026961">
    <property type="entry name" value="PGG_dom"/>
</dbReference>
<dbReference type="PANTHER" id="PTHR24177:SF304">
    <property type="entry name" value="ANKYRIN REPEAT-CONTAINING DOMAIN, PGG DOMAIN PROTEIN-RELATED"/>
    <property type="match status" value="1"/>
</dbReference>
<dbReference type="SUPFAM" id="SSF48403">
    <property type="entry name" value="Ankyrin repeat"/>
    <property type="match status" value="1"/>
</dbReference>
<evidence type="ECO:0000313" key="4">
    <source>
        <dbReference type="EnsemblPlants" id="Kaladp0026s0032.1.v1.1"/>
    </source>
</evidence>
<dbReference type="AlphaFoldDB" id="A0A7N0T8E4"/>
<dbReference type="SMART" id="SM00248">
    <property type="entry name" value="ANK"/>
    <property type="match status" value="4"/>
</dbReference>
<keyword evidence="2" id="KW-0472">Membrane</keyword>
<evidence type="ECO:0000313" key="5">
    <source>
        <dbReference type="Proteomes" id="UP000594263"/>
    </source>
</evidence>
<dbReference type="Gene3D" id="1.25.40.20">
    <property type="entry name" value="Ankyrin repeat-containing domain"/>
    <property type="match status" value="1"/>
</dbReference>
<keyword evidence="2" id="KW-0812">Transmembrane</keyword>
<name>A0A7N0T8E4_KALFE</name>
<dbReference type="Pfam" id="PF12796">
    <property type="entry name" value="Ank_2"/>
    <property type="match status" value="1"/>
</dbReference>
<keyword evidence="5" id="KW-1185">Reference proteome</keyword>
<evidence type="ECO:0000256" key="1">
    <source>
        <dbReference type="PROSITE-ProRule" id="PRU00023"/>
    </source>
</evidence>
<feature type="repeat" description="ANK" evidence="1">
    <location>
        <begin position="85"/>
        <end position="117"/>
    </location>
</feature>